<proteinExistence type="predicted"/>
<sequence length="147" mass="15777">MLSSHGYCPFCVQAVQETQPDMYQKHACALESWLLFYFWQLGRAFPAPSCAQQLFPSCTPGTGCSSLLNTPDTVLDPLPAASPFRILSSAPSPILSLPLLLPPYRIPEAVEAREGAVELEGGCTWSLLSAPPPCAPLLLPSVALYGD</sequence>
<name>A0A4D9ET14_9SAUR</name>
<keyword evidence="1" id="KW-0808">Transferase</keyword>
<dbReference type="GO" id="GO:0016301">
    <property type="term" value="F:kinase activity"/>
    <property type="evidence" value="ECO:0007669"/>
    <property type="project" value="UniProtKB-KW"/>
</dbReference>
<accession>A0A4D9ET14</accession>
<dbReference type="EMBL" id="QXTE01000024">
    <property type="protein sequence ID" value="TFK12315.1"/>
    <property type="molecule type" value="Genomic_DNA"/>
</dbReference>
<keyword evidence="2" id="KW-1185">Reference proteome</keyword>
<evidence type="ECO:0000313" key="2">
    <source>
        <dbReference type="Proteomes" id="UP000297703"/>
    </source>
</evidence>
<protein>
    <submittedName>
        <fullName evidence="1">Mitogen-activated protein kinase kinase kinase 8</fullName>
    </submittedName>
</protein>
<reference evidence="1 2" key="2">
    <citation type="submission" date="2019-04" db="EMBL/GenBank/DDBJ databases">
        <title>The genome sequence of big-headed turtle.</title>
        <authorList>
            <person name="Gong S."/>
        </authorList>
    </citation>
    <scope>NUCLEOTIDE SEQUENCE [LARGE SCALE GENOMIC DNA]</scope>
    <source>
        <strain evidence="1">DO16091913</strain>
        <tissue evidence="1">Muscle</tissue>
    </source>
</reference>
<organism evidence="1 2">
    <name type="scientific">Platysternon megacephalum</name>
    <name type="common">big-headed turtle</name>
    <dbReference type="NCBI Taxonomy" id="55544"/>
    <lineage>
        <taxon>Eukaryota</taxon>
        <taxon>Metazoa</taxon>
        <taxon>Chordata</taxon>
        <taxon>Craniata</taxon>
        <taxon>Vertebrata</taxon>
        <taxon>Euteleostomi</taxon>
        <taxon>Archelosauria</taxon>
        <taxon>Testudinata</taxon>
        <taxon>Testudines</taxon>
        <taxon>Cryptodira</taxon>
        <taxon>Durocryptodira</taxon>
        <taxon>Testudinoidea</taxon>
        <taxon>Platysternidae</taxon>
        <taxon>Platysternon</taxon>
    </lineage>
</organism>
<dbReference type="AlphaFoldDB" id="A0A4D9ET14"/>
<gene>
    <name evidence="1" type="ORF">DR999_PMT04368</name>
</gene>
<evidence type="ECO:0000313" key="1">
    <source>
        <dbReference type="EMBL" id="TFK12315.1"/>
    </source>
</evidence>
<dbReference type="Proteomes" id="UP000297703">
    <property type="component" value="Unassembled WGS sequence"/>
</dbReference>
<reference evidence="1 2" key="1">
    <citation type="submission" date="2019-04" db="EMBL/GenBank/DDBJ databases">
        <title>Draft genome of the big-headed turtle Platysternon megacephalum.</title>
        <authorList>
            <person name="Gong S."/>
        </authorList>
    </citation>
    <scope>NUCLEOTIDE SEQUENCE [LARGE SCALE GENOMIC DNA]</scope>
    <source>
        <strain evidence="1">DO16091913</strain>
        <tissue evidence="1">Muscle</tissue>
    </source>
</reference>
<keyword evidence="1" id="KW-0418">Kinase</keyword>
<comment type="caution">
    <text evidence="1">The sequence shown here is derived from an EMBL/GenBank/DDBJ whole genome shotgun (WGS) entry which is preliminary data.</text>
</comment>